<dbReference type="RefSeq" id="WP_087714536.1">
    <property type="nucleotide sequence ID" value="NZ_MWPH01000002.1"/>
</dbReference>
<proteinExistence type="predicted"/>
<protein>
    <submittedName>
        <fullName evidence="1">Uncharacterized protein</fullName>
    </submittedName>
</protein>
<dbReference type="OrthoDB" id="375433at2157"/>
<comment type="caution">
    <text evidence="1">The sequence shown here is derived from an EMBL/GenBank/DDBJ whole genome shotgun (WGS) entry which is preliminary data.</text>
</comment>
<evidence type="ECO:0000313" key="1">
    <source>
        <dbReference type="EMBL" id="OVE84458.1"/>
    </source>
</evidence>
<reference evidence="1 2" key="1">
    <citation type="submission" date="2017-02" db="EMBL/GenBank/DDBJ databases">
        <title>Natronthermophilus aegyptiacus gen. nov.,sp. nov., an aerobic, extremely halophilic alkalithermophilic archaeon isolated from the athalassohaline Wadi An Natrun, Egypt.</title>
        <authorList>
            <person name="Zhao B."/>
        </authorList>
    </citation>
    <scope>NUCLEOTIDE SEQUENCE [LARGE SCALE GENOMIC DNA]</scope>
    <source>
        <strain evidence="1 2">CGMCC 1.3597</strain>
    </source>
</reference>
<evidence type="ECO:0000313" key="2">
    <source>
        <dbReference type="Proteomes" id="UP000196084"/>
    </source>
</evidence>
<dbReference type="PROSITE" id="PS51318">
    <property type="entry name" value="TAT"/>
    <property type="match status" value="1"/>
</dbReference>
<dbReference type="InterPro" id="IPR006311">
    <property type="entry name" value="TAT_signal"/>
</dbReference>
<gene>
    <name evidence="1" type="ORF">B2G88_08595</name>
</gene>
<dbReference type="EMBL" id="MWPH01000002">
    <property type="protein sequence ID" value="OVE84458.1"/>
    <property type="molecule type" value="Genomic_DNA"/>
</dbReference>
<sequence>MDRRSFLGSAAVGAAGMLAGCLSAGVTVTSAETSYPSAAGAVYQLRSELTDESQESSVSFESLSREQRLEVANAIHRGEYLLAESPAISADDVSSVDYRDQTFTVSYGISDGIGYGQNPDTLDFVTFDATATGTELECSMTNSHSAPLEVFHTGRPYFGVGVAVGETVTLLAHDRYVENDTIEIYPITRQPPHPPRERTATIEPGDSLTESYIIGDSVPGDAVVYVSTLIRNDALGIGEFPTGRFSLETD</sequence>
<name>A0A202E8J1_9EURY</name>
<dbReference type="AlphaFoldDB" id="A0A202E8J1"/>
<dbReference type="Proteomes" id="UP000196084">
    <property type="component" value="Unassembled WGS sequence"/>
</dbReference>
<keyword evidence="2" id="KW-1185">Reference proteome</keyword>
<organism evidence="1 2">
    <name type="scientific">Natronolimnobius baerhuensis</name>
    <dbReference type="NCBI Taxonomy" id="253108"/>
    <lineage>
        <taxon>Archaea</taxon>
        <taxon>Methanobacteriati</taxon>
        <taxon>Methanobacteriota</taxon>
        <taxon>Stenosarchaea group</taxon>
        <taxon>Halobacteria</taxon>
        <taxon>Halobacteriales</taxon>
        <taxon>Natrialbaceae</taxon>
        <taxon>Natronolimnobius</taxon>
    </lineage>
</organism>
<dbReference type="PROSITE" id="PS51257">
    <property type="entry name" value="PROKAR_LIPOPROTEIN"/>
    <property type="match status" value="1"/>
</dbReference>
<accession>A0A202E8J1</accession>